<proteinExistence type="predicted"/>
<accession>A0AAE0KDZ7</accession>
<organism evidence="2 3">
    <name type="scientific">Lasiosphaeria ovina</name>
    <dbReference type="NCBI Taxonomy" id="92902"/>
    <lineage>
        <taxon>Eukaryota</taxon>
        <taxon>Fungi</taxon>
        <taxon>Dikarya</taxon>
        <taxon>Ascomycota</taxon>
        <taxon>Pezizomycotina</taxon>
        <taxon>Sordariomycetes</taxon>
        <taxon>Sordariomycetidae</taxon>
        <taxon>Sordariales</taxon>
        <taxon>Lasiosphaeriaceae</taxon>
        <taxon>Lasiosphaeria</taxon>
    </lineage>
</organism>
<evidence type="ECO:0000256" key="1">
    <source>
        <dbReference type="SAM" id="MobiDB-lite"/>
    </source>
</evidence>
<gene>
    <name evidence="2" type="ORF">B0T24DRAFT_295914</name>
</gene>
<comment type="caution">
    <text evidence="2">The sequence shown here is derived from an EMBL/GenBank/DDBJ whole genome shotgun (WGS) entry which is preliminary data.</text>
</comment>
<evidence type="ECO:0000313" key="2">
    <source>
        <dbReference type="EMBL" id="KAK3374452.1"/>
    </source>
</evidence>
<feature type="compositionally biased region" description="Basic residues" evidence="1">
    <location>
        <begin position="152"/>
        <end position="162"/>
    </location>
</feature>
<sequence length="162" mass="17195">MPPRDPRALGVEAYALDEAGVRDTPNDAHGVDVAFAPRPPRPPQLPGPPFALPPRAPPRGTVRPFIVRCACAGALSMVFSWSLLSSCSRLTPSHYERLRRMEGRRPEALPVDIGVADGIDAAIAAGTDAVEKGAMDRATRGSGAKAVEPRGLPRRALTRSNS</sequence>
<feature type="region of interest" description="Disordered" evidence="1">
    <location>
        <begin position="134"/>
        <end position="162"/>
    </location>
</feature>
<keyword evidence="3" id="KW-1185">Reference proteome</keyword>
<dbReference type="EMBL" id="JAULSN010000004">
    <property type="protein sequence ID" value="KAK3374452.1"/>
    <property type="molecule type" value="Genomic_DNA"/>
</dbReference>
<feature type="region of interest" description="Disordered" evidence="1">
    <location>
        <begin position="18"/>
        <end position="57"/>
    </location>
</feature>
<dbReference type="Proteomes" id="UP001287356">
    <property type="component" value="Unassembled WGS sequence"/>
</dbReference>
<feature type="compositionally biased region" description="Basic and acidic residues" evidence="1">
    <location>
        <begin position="19"/>
        <end position="30"/>
    </location>
</feature>
<evidence type="ECO:0000313" key="3">
    <source>
        <dbReference type="Proteomes" id="UP001287356"/>
    </source>
</evidence>
<reference evidence="2" key="1">
    <citation type="journal article" date="2023" name="Mol. Phylogenet. Evol.">
        <title>Genome-scale phylogeny and comparative genomics of the fungal order Sordariales.</title>
        <authorList>
            <person name="Hensen N."/>
            <person name="Bonometti L."/>
            <person name="Westerberg I."/>
            <person name="Brannstrom I.O."/>
            <person name="Guillou S."/>
            <person name="Cros-Aarteil S."/>
            <person name="Calhoun S."/>
            <person name="Haridas S."/>
            <person name="Kuo A."/>
            <person name="Mondo S."/>
            <person name="Pangilinan J."/>
            <person name="Riley R."/>
            <person name="LaButti K."/>
            <person name="Andreopoulos B."/>
            <person name="Lipzen A."/>
            <person name="Chen C."/>
            <person name="Yan M."/>
            <person name="Daum C."/>
            <person name="Ng V."/>
            <person name="Clum A."/>
            <person name="Steindorff A."/>
            <person name="Ohm R.A."/>
            <person name="Martin F."/>
            <person name="Silar P."/>
            <person name="Natvig D.O."/>
            <person name="Lalanne C."/>
            <person name="Gautier V."/>
            <person name="Ament-Velasquez S.L."/>
            <person name="Kruys A."/>
            <person name="Hutchinson M.I."/>
            <person name="Powell A.J."/>
            <person name="Barry K."/>
            <person name="Miller A.N."/>
            <person name="Grigoriev I.V."/>
            <person name="Debuchy R."/>
            <person name="Gladieux P."/>
            <person name="Hiltunen Thoren M."/>
            <person name="Johannesson H."/>
        </authorList>
    </citation>
    <scope>NUCLEOTIDE SEQUENCE</scope>
    <source>
        <strain evidence="2">CBS 958.72</strain>
    </source>
</reference>
<dbReference type="AlphaFoldDB" id="A0AAE0KDZ7"/>
<reference evidence="2" key="2">
    <citation type="submission" date="2023-06" db="EMBL/GenBank/DDBJ databases">
        <authorList>
            <consortium name="Lawrence Berkeley National Laboratory"/>
            <person name="Haridas S."/>
            <person name="Hensen N."/>
            <person name="Bonometti L."/>
            <person name="Westerberg I."/>
            <person name="Brannstrom I.O."/>
            <person name="Guillou S."/>
            <person name="Cros-Aarteil S."/>
            <person name="Calhoun S."/>
            <person name="Kuo A."/>
            <person name="Mondo S."/>
            <person name="Pangilinan J."/>
            <person name="Riley R."/>
            <person name="Labutti K."/>
            <person name="Andreopoulos B."/>
            <person name="Lipzen A."/>
            <person name="Chen C."/>
            <person name="Yanf M."/>
            <person name="Daum C."/>
            <person name="Ng V."/>
            <person name="Clum A."/>
            <person name="Steindorff A."/>
            <person name="Ohm R."/>
            <person name="Martin F."/>
            <person name="Silar P."/>
            <person name="Natvig D."/>
            <person name="Lalanne C."/>
            <person name="Gautier V."/>
            <person name="Ament-Velasquez S.L."/>
            <person name="Kruys A."/>
            <person name="Hutchinson M.I."/>
            <person name="Powell A.J."/>
            <person name="Barry K."/>
            <person name="Miller A.N."/>
            <person name="Grigoriev I.V."/>
            <person name="Debuchy R."/>
            <person name="Gladieux P."/>
            <person name="Thoren M.H."/>
            <person name="Johannesson H."/>
        </authorList>
    </citation>
    <scope>NUCLEOTIDE SEQUENCE</scope>
    <source>
        <strain evidence="2">CBS 958.72</strain>
    </source>
</reference>
<protein>
    <submittedName>
        <fullName evidence="2">Uncharacterized protein</fullName>
    </submittedName>
</protein>
<name>A0AAE0KDZ7_9PEZI</name>
<feature type="compositionally biased region" description="Pro residues" evidence="1">
    <location>
        <begin position="37"/>
        <end position="57"/>
    </location>
</feature>